<feature type="signal peptide" evidence="1">
    <location>
        <begin position="1"/>
        <end position="32"/>
    </location>
</feature>
<dbReference type="Proteomes" id="UP000247810">
    <property type="component" value="Unassembled WGS sequence"/>
</dbReference>
<feature type="chain" id="PRO_5016298481" evidence="1">
    <location>
        <begin position="33"/>
        <end position="257"/>
    </location>
</feature>
<accession>A0A319D9N9</accession>
<evidence type="ECO:0000313" key="2">
    <source>
        <dbReference type="EMBL" id="PYH94070.1"/>
    </source>
</evidence>
<keyword evidence="3" id="KW-1185">Reference proteome</keyword>
<protein>
    <submittedName>
        <fullName evidence="2">Uncharacterized protein</fullName>
    </submittedName>
</protein>
<sequence>MLRPNMFWPSHDLVASAITLLALISTSTTSSGESGDVQNGRCPSLMFWSTTFNDSFFPDELPARSWVMAMLCSSCSGFAQWASLPTPADFEAWSSRPPRDYQTFRSVIEYRLPKASELRSSATRCDLCRIIFRNCREHRSRSRLISQRLLDKADAPVEIVVCGGYGLLEELKIHSCIIRVRDVETFGMRCWLYTDSKNTDGRSGQVFANPPPPPRMRGFVGMDSRASAKLCLQSRELQKKALQAYHLNPNRLFPGGS</sequence>
<evidence type="ECO:0000256" key="1">
    <source>
        <dbReference type="SAM" id="SignalP"/>
    </source>
</evidence>
<gene>
    <name evidence="2" type="ORF">BO71DRAFT_242210</name>
</gene>
<dbReference type="VEuPathDB" id="FungiDB:BO71DRAFT_242210"/>
<proteinExistence type="predicted"/>
<keyword evidence="1" id="KW-0732">Signal</keyword>
<dbReference type="EMBL" id="KZ825880">
    <property type="protein sequence ID" value="PYH94070.1"/>
    <property type="molecule type" value="Genomic_DNA"/>
</dbReference>
<name>A0A319D9N9_9EURO</name>
<organism evidence="2 3">
    <name type="scientific">Aspergillus ellipticus CBS 707.79</name>
    <dbReference type="NCBI Taxonomy" id="1448320"/>
    <lineage>
        <taxon>Eukaryota</taxon>
        <taxon>Fungi</taxon>
        <taxon>Dikarya</taxon>
        <taxon>Ascomycota</taxon>
        <taxon>Pezizomycotina</taxon>
        <taxon>Eurotiomycetes</taxon>
        <taxon>Eurotiomycetidae</taxon>
        <taxon>Eurotiales</taxon>
        <taxon>Aspergillaceae</taxon>
        <taxon>Aspergillus</taxon>
        <taxon>Aspergillus subgen. Circumdati</taxon>
    </lineage>
</organism>
<evidence type="ECO:0000313" key="3">
    <source>
        <dbReference type="Proteomes" id="UP000247810"/>
    </source>
</evidence>
<reference evidence="2 3" key="1">
    <citation type="submission" date="2018-02" db="EMBL/GenBank/DDBJ databases">
        <title>The genomes of Aspergillus section Nigri reveals drivers in fungal speciation.</title>
        <authorList>
            <consortium name="DOE Joint Genome Institute"/>
            <person name="Vesth T.C."/>
            <person name="Nybo J."/>
            <person name="Theobald S."/>
            <person name="Brandl J."/>
            <person name="Frisvad J.C."/>
            <person name="Nielsen K.F."/>
            <person name="Lyhne E.K."/>
            <person name="Kogle M.E."/>
            <person name="Kuo A."/>
            <person name="Riley R."/>
            <person name="Clum A."/>
            <person name="Nolan M."/>
            <person name="Lipzen A."/>
            <person name="Salamov A."/>
            <person name="Henrissat B."/>
            <person name="Wiebenga A."/>
            <person name="De vries R.P."/>
            <person name="Grigoriev I.V."/>
            <person name="Mortensen U.H."/>
            <person name="Andersen M.R."/>
            <person name="Baker S.E."/>
        </authorList>
    </citation>
    <scope>NUCLEOTIDE SEQUENCE [LARGE SCALE GENOMIC DNA]</scope>
    <source>
        <strain evidence="2 3">CBS 707.79</strain>
    </source>
</reference>
<dbReference type="AlphaFoldDB" id="A0A319D9N9"/>